<accession>A0A550CPP6</accession>
<dbReference type="AlphaFoldDB" id="A0A550CPP6"/>
<feature type="compositionally biased region" description="Polar residues" evidence="1">
    <location>
        <begin position="369"/>
        <end position="383"/>
    </location>
</feature>
<feature type="region of interest" description="Disordered" evidence="1">
    <location>
        <begin position="369"/>
        <end position="396"/>
    </location>
</feature>
<evidence type="ECO:0000256" key="1">
    <source>
        <dbReference type="SAM" id="MobiDB-lite"/>
    </source>
</evidence>
<proteinExistence type="predicted"/>
<evidence type="ECO:0000313" key="3">
    <source>
        <dbReference type="Proteomes" id="UP000320762"/>
    </source>
</evidence>
<gene>
    <name evidence="2" type="ORF">BD626DRAFT_565839</name>
</gene>
<feature type="compositionally biased region" description="Low complexity" evidence="1">
    <location>
        <begin position="479"/>
        <end position="530"/>
    </location>
</feature>
<dbReference type="Proteomes" id="UP000320762">
    <property type="component" value="Unassembled WGS sequence"/>
</dbReference>
<feature type="compositionally biased region" description="Polar residues" evidence="1">
    <location>
        <begin position="424"/>
        <end position="436"/>
    </location>
</feature>
<dbReference type="EMBL" id="VDMD01000003">
    <property type="protein sequence ID" value="TRM66748.1"/>
    <property type="molecule type" value="Genomic_DNA"/>
</dbReference>
<evidence type="ECO:0000313" key="2">
    <source>
        <dbReference type="EMBL" id="TRM66748.1"/>
    </source>
</evidence>
<sequence>MPGDTQHSVLDTYNQIDHGCSEILDAMCEVDAATRYKLPPWVTPVRDAALALKANNASYAAIEWKAQADLWDKHLRPVAADHHPIIVELIPTEQRAALLRDNALLMKRGVYHTDVEQIDDPDGIVERMHGPASADSDNLVHMTWGVDHPPTGGGTVSVRFIPDDPAMEPTMLSIQDNVEVPREARSSGTGVDFDATYEPHPSRMALVKAIVGAMSLYEQYTMMGWLAEWHTANLSEQLGIDSKALLKLTTRCVDAWLDKQLVLYELPPDVEVDVETVNGLPPIGMGPVPGELIPFEKLVTQVCLAQTLKEKHAAQIALLEALAGDLVMYAAVDAGALQQFMQENFINKLVPPLTQVSLTLASATVHVSSSRPSTGCQGSQTGVSIAPAPPPLHLQPHSSVVTAAAPRADSAAVARADSLAVNHATTTATPGPSNHASVKALSSKKRKRAEDESPIYADREASAASDTPIRQLRSSTRGPSVAPMASSSPGASSSSAAAPSSAATKKMSSKSAKPRKSSSPTKSTSASAAKNGTPKTRSGIPKTKARTQDVADEAGGPQSKRRRRARG</sequence>
<protein>
    <submittedName>
        <fullName evidence="2">Uncharacterized protein</fullName>
    </submittedName>
</protein>
<reference evidence="2 3" key="1">
    <citation type="journal article" date="2019" name="New Phytol.">
        <title>Comparative genomics reveals unique wood-decay strategies and fruiting body development in the Schizophyllaceae.</title>
        <authorList>
            <person name="Almasi E."/>
            <person name="Sahu N."/>
            <person name="Krizsan K."/>
            <person name="Balint B."/>
            <person name="Kovacs G.M."/>
            <person name="Kiss B."/>
            <person name="Cseklye J."/>
            <person name="Drula E."/>
            <person name="Henrissat B."/>
            <person name="Nagy I."/>
            <person name="Chovatia M."/>
            <person name="Adam C."/>
            <person name="LaButti K."/>
            <person name="Lipzen A."/>
            <person name="Riley R."/>
            <person name="Grigoriev I.V."/>
            <person name="Nagy L.G."/>
        </authorList>
    </citation>
    <scope>NUCLEOTIDE SEQUENCE [LARGE SCALE GENOMIC DNA]</scope>
    <source>
        <strain evidence="2 3">NL-1724</strain>
    </source>
</reference>
<organism evidence="2 3">
    <name type="scientific">Schizophyllum amplum</name>
    <dbReference type="NCBI Taxonomy" id="97359"/>
    <lineage>
        <taxon>Eukaryota</taxon>
        <taxon>Fungi</taxon>
        <taxon>Dikarya</taxon>
        <taxon>Basidiomycota</taxon>
        <taxon>Agaricomycotina</taxon>
        <taxon>Agaricomycetes</taxon>
        <taxon>Agaricomycetidae</taxon>
        <taxon>Agaricales</taxon>
        <taxon>Schizophyllaceae</taxon>
        <taxon>Schizophyllum</taxon>
    </lineage>
</organism>
<name>A0A550CPP6_9AGAR</name>
<feature type="region of interest" description="Disordered" evidence="1">
    <location>
        <begin position="424"/>
        <end position="567"/>
    </location>
</feature>
<comment type="caution">
    <text evidence="2">The sequence shown here is derived from an EMBL/GenBank/DDBJ whole genome shotgun (WGS) entry which is preliminary data.</text>
</comment>
<dbReference type="OrthoDB" id="10647080at2759"/>
<keyword evidence="3" id="KW-1185">Reference proteome</keyword>